<dbReference type="PANTHER" id="PTHR43461">
    <property type="entry name" value="TRANSMEMBRANE PROTEIN 256"/>
    <property type="match status" value="1"/>
</dbReference>
<dbReference type="InterPro" id="IPR006696">
    <property type="entry name" value="DUF423"/>
</dbReference>
<sequence length="131" mass="14056">MISRLPFISSALAGASGVGLGAFGAHALRGRLIELGHLETWQTAVHYHLLHAVALLALAVLAAVQPRRLACWIAAFWAAGIVLFSGSLYWYSFSGPYFVVYLTPLGGVCFLVGWLLLLFWNNSPRPASSGA</sequence>
<comment type="subcellular location">
    <subcellularLocation>
        <location evidence="1">Membrane</location>
        <topology evidence="1">Multi-pass membrane protein</topology>
    </subcellularLocation>
</comment>
<organism evidence="7 8">
    <name type="scientific">Horticoccus luteus</name>
    <dbReference type="NCBI Taxonomy" id="2862869"/>
    <lineage>
        <taxon>Bacteria</taxon>
        <taxon>Pseudomonadati</taxon>
        <taxon>Verrucomicrobiota</taxon>
        <taxon>Opitutia</taxon>
        <taxon>Opitutales</taxon>
        <taxon>Opitutaceae</taxon>
        <taxon>Horticoccus</taxon>
    </lineage>
</organism>
<evidence type="ECO:0000256" key="6">
    <source>
        <dbReference type="SAM" id="Phobius"/>
    </source>
</evidence>
<keyword evidence="5 6" id="KW-0472">Membrane</keyword>
<dbReference type="Proteomes" id="UP000825051">
    <property type="component" value="Chromosome"/>
</dbReference>
<dbReference type="RefSeq" id="WP_220163050.1">
    <property type="nucleotide sequence ID" value="NZ_CP080507.1"/>
</dbReference>
<dbReference type="Pfam" id="PF04241">
    <property type="entry name" value="DUF423"/>
    <property type="match status" value="1"/>
</dbReference>
<evidence type="ECO:0000256" key="5">
    <source>
        <dbReference type="ARBA" id="ARBA00023136"/>
    </source>
</evidence>
<feature type="transmembrane region" description="Helical" evidence="6">
    <location>
        <begin position="98"/>
        <end position="120"/>
    </location>
</feature>
<evidence type="ECO:0000256" key="2">
    <source>
        <dbReference type="ARBA" id="ARBA00009694"/>
    </source>
</evidence>
<accession>A0A8F9XGK7</accession>
<evidence type="ECO:0000256" key="4">
    <source>
        <dbReference type="ARBA" id="ARBA00022989"/>
    </source>
</evidence>
<keyword evidence="3 6" id="KW-0812">Transmembrane</keyword>
<gene>
    <name evidence="7" type="ORF">K0B96_01530</name>
</gene>
<evidence type="ECO:0000313" key="7">
    <source>
        <dbReference type="EMBL" id="QYM79327.1"/>
    </source>
</evidence>
<feature type="transmembrane region" description="Helical" evidence="6">
    <location>
        <begin position="71"/>
        <end position="92"/>
    </location>
</feature>
<evidence type="ECO:0000256" key="1">
    <source>
        <dbReference type="ARBA" id="ARBA00004141"/>
    </source>
</evidence>
<evidence type="ECO:0000256" key="3">
    <source>
        <dbReference type="ARBA" id="ARBA00022692"/>
    </source>
</evidence>
<dbReference type="KEGG" id="ole:K0B96_01530"/>
<evidence type="ECO:0000313" key="8">
    <source>
        <dbReference type="Proteomes" id="UP000825051"/>
    </source>
</evidence>
<comment type="similarity">
    <text evidence="2">Belongs to the UPF0382 family.</text>
</comment>
<dbReference type="PANTHER" id="PTHR43461:SF1">
    <property type="entry name" value="TRANSMEMBRANE PROTEIN 256"/>
    <property type="match status" value="1"/>
</dbReference>
<reference evidence="7" key="1">
    <citation type="submission" date="2021-08" db="EMBL/GenBank/DDBJ databases">
        <title>Genome of a novel bacterium of the phylum Verrucomicrobia, Oleiharenicola sp. KSB-15.</title>
        <authorList>
            <person name="Chung J.-H."/>
            <person name="Ahn J.-H."/>
            <person name="Yoon Y."/>
            <person name="Kim D.-Y."/>
            <person name="An S.-H."/>
            <person name="Park I."/>
            <person name="Yeon J."/>
        </authorList>
    </citation>
    <scope>NUCLEOTIDE SEQUENCE</scope>
    <source>
        <strain evidence="7">KSB-15</strain>
    </source>
</reference>
<keyword evidence="8" id="KW-1185">Reference proteome</keyword>
<proteinExistence type="inferred from homology"/>
<keyword evidence="4 6" id="KW-1133">Transmembrane helix</keyword>
<dbReference type="AlphaFoldDB" id="A0A8F9XGK7"/>
<dbReference type="GO" id="GO:0005886">
    <property type="term" value="C:plasma membrane"/>
    <property type="evidence" value="ECO:0007669"/>
    <property type="project" value="TreeGrafter"/>
</dbReference>
<name>A0A8F9XGK7_9BACT</name>
<feature type="transmembrane region" description="Helical" evidence="6">
    <location>
        <begin position="45"/>
        <end position="64"/>
    </location>
</feature>
<dbReference type="EMBL" id="CP080507">
    <property type="protein sequence ID" value="QYM79327.1"/>
    <property type="molecule type" value="Genomic_DNA"/>
</dbReference>
<protein>
    <submittedName>
        <fullName evidence="7">DUF423 domain-containing protein</fullName>
    </submittedName>
</protein>